<organism evidence="1">
    <name type="scientific">Oryza brachyantha</name>
    <name type="common">malo sina</name>
    <dbReference type="NCBI Taxonomy" id="4533"/>
    <lineage>
        <taxon>Eukaryota</taxon>
        <taxon>Viridiplantae</taxon>
        <taxon>Streptophyta</taxon>
        <taxon>Embryophyta</taxon>
        <taxon>Tracheophyta</taxon>
        <taxon>Spermatophyta</taxon>
        <taxon>Magnoliopsida</taxon>
        <taxon>Liliopsida</taxon>
        <taxon>Poales</taxon>
        <taxon>Poaceae</taxon>
        <taxon>BOP clade</taxon>
        <taxon>Oryzoideae</taxon>
        <taxon>Oryzeae</taxon>
        <taxon>Oryzinae</taxon>
        <taxon>Oryza</taxon>
    </lineage>
</organism>
<proteinExistence type="predicted"/>
<reference evidence="1" key="2">
    <citation type="submission" date="2013-04" db="UniProtKB">
        <authorList>
            <consortium name="EnsemblPlants"/>
        </authorList>
    </citation>
    <scope>IDENTIFICATION</scope>
</reference>
<keyword evidence="2" id="KW-1185">Reference proteome</keyword>
<dbReference type="AlphaFoldDB" id="J3LN74"/>
<evidence type="ECO:0000313" key="2">
    <source>
        <dbReference type="Proteomes" id="UP000006038"/>
    </source>
</evidence>
<evidence type="ECO:0000313" key="1">
    <source>
        <dbReference type="EnsemblPlants" id="OB03G25000.1"/>
    </source>
</evidence>
<dbReference type="Proteomes" id="UP000006038">
    <property type="component" value="Chromosome 3"/>
</dbReference>
<dbReference type="Gramene" id="OB03G25000.1">
    <property type="protein sequence ID" value="OB03G25000.1"/>
    <property type="gene ID" value="OB03G25000"/>
</dbReference>
<dbReference type="EnsemblPlants" id="OB03G25000.1">
    <property type="protein sequence ID" value="OB03G25000.1"/>
    <property type="gene ID" value="OB03G25000"/>
</dbReference>
<protein>
    <submittedName>
        <fullName evidence="1">Uncharacterized protein</fullName>
    </submittedName>
</protein>
<sequence length="57" mass="6591">MGFETQRQMERTGELYTIAVERMSLGIVKPCRRVLFHQGMSNELYLGQGVLIKIVYV</sequence>
<dbReference type="HOGENOM" id="CLU_2999672_0_0_1"/>
<accession>J3LN74</accession>
<name>J3LN74_ORYBR</name>
<reference evidence="1" key="1">
    <citation type="journal article" date="2013" name="Nat. Commun.">
        <title>Whole-genome sequencing of Oryza brachyantha reveals mechanisms underlying Oryza genome evolution.</title>
        <authorList>
            <person name="Chen J."/>
            <person name="Huang Q."/>
            <person name="Gao D."/>
            <person name="Wang J."/>
            <person name="Lang Y."/>
            <person name="Liu T."/>
            <person name="Li B."/>
            <person name="Bai Z."/>
            <person name="Luis Goicoechea J."/>
            <person name="Liang C."/>
            <person name="Chen C."/>
            <person name="Zhang W."/>
            <person name="Sun S."/>
            <person name="Liao Y."/>
            <person name="Zhang X."/>
            <person name="Yang L."/>
            <person name="Song C."/>
            <person name="Wang M."/>
            <person name="Shi J."/>
            <person name="Liu G."/>
            <person name="Liu J."/>
            <person name="Zhou H."/>
            <person name="Zhou W."/>
            <person name="Yu Q."/>
            <person name="An N."/>
            <person name="Chen Y."/>
            <person name="Cai Q."/>
            <person name="Wang B."/>
            <person name="Liu B."/>
            <person name="Min J."/>
            <person name="Huang Y."/>
            <person name="Wu H."/>
            <person name="Li Z."/>
            <person name="Zhang Y."/>
            <person name="Yin Y."/>
            <person name="Song W."/>
            <person name="Jiang J."/>
            <person name="Jackson S.A."/>
            <person name="Wing R.A."/>
            <person name="Wang J."/>
            <person name="Chen M."/>
        </authorList>
    </citation>
    <scope>NUCLEOTIDE SEQUENCE [LARGE SCALE GENOMIC DNA]</scope>
    <source>
        <strain evidence="1">cv. IRGC 101232</strain>
    </source>
</reference>